<reference evidence="6 7" key="1">
    <citation type="journal article" date="2013" name="Nature">
        <title>Insights into bilaterian evolution from three spiralian genomes.</title>
        <authorList>
            <person name="Simakov O."/>
            <person name="Marletaz F."/>
            <person name="Cho S.J."/>
            <person name="Edsinger-Gonzales E."/>
            <person name="Havlak P."/>
            <person name="Hellsten U."/>
            <person name="Kuo D.H."/>
            <person name="Larsson T."/>
            <person name="Lv J."/>
            <person name="Arendt D."/>
            <person name="Savage R."/>
            <person name="Osoegawa K."/>
            <person name="de Jong P."/>
            <person name="Grimwood J."/>
            <person name="Chapman J.A."/>
            <person name="Shapiro H."/>
            <person name="Aerts A."/>
            <person name="Otillar R.P."/>
            <person name="Terry A.Y."/>
            <person name="Boore J.L."/>
            <person name="Grigoriev I.V."/>
            <person name="Lindberg D.R."/>
            <person name="Seaver E.C."/>
            <person name="Weisblat D.A."/>
            <person name="Putnam N.H."/>
            <person name="Rokhsar D.S."/>
        </authorList>
    </citation>
    <scope>NUCLEOTIDE SEQUENCE [LARGE SCALE GENOMIC DNA]</scope>
</reference>
<dbReference type="InterPro" id="IPR002110">
    <property type="entry name" value="Ankyrin_rpt"/>
</dbReference>
<dbReference type="KEGG" id="lgi:LOTGIDRAFT_215456"/>
<feature type="coiled-coil region" evidence="4">
    <location>
        <begin position="76"/>
        <end position="144"/>
    </location>
</feature>
<accession>V4ALM5</accession>
<feature type="repeat" description="ANK" evidence="3">
    <location>
        <begin position="193"/>
        <end position="225"/>
    </location>
</feature>
<gene>
    <name evidence="6" type="ORF">LOTGIDRAFT_215456</name>
</gene>
<dbReference type="OMA" id="SEHDRCQ"/>
<dbReference type="RefSeq" id="XP_009054775.1">
    <property type="nucleotide sequence ID" value="XM_009056527.1"/>
</dbReference>
<feature type="compositionally biased region" description="Low complexity" evidence="5">
    <location>
        <begin position="23"/>
        <end position="37"/>
    </location>
</feature>
<evidence type="ECO:0000256" key="1">
    <source>
        <dbReference type="ARBA" id="ARBA00022737"/>
    </source>
</evidence>
<dbReference type="Proteomes" id="UP000030746">
    <property type="component" value="Unassembled WGS sequence"/>
</dbReference>
<feature type="region of interest" description="Disordered" evidence="5">
    <location>
        <begin position="1"/>
        <end position="65"/>
    </location>
</feature>
<evidence type="ECO:0000256" key="4">
    <source>
        <dbReference type="SAM" id="Coils"/>
    </source>
</evidence>
<name>V4ALM5_LOTGI</name>
<dbReference type="AlphaFoldDB" id="V4ALM5"/>
<dbReference type="Pfam" id="PF12796">
    <property type="entry name" value="Ank_2"/>
    <property type="match status" value="1"/>
</dbReference>
<feature type="compositionally biased region" description="Basic and acidic residues" evidence="5">
    <location>
        <begin position="44"/>
        <end position="65"/>
    </location>
</feature>
<evidence type="ECO:0000313" key="6">
    <source>
        <dbReference type="EMBL" id="ESO94491.1"/>
    </source>
</evidence>
<protein>
    <submittedName>
        <fullName evidence="6">Uncharacterized protein</fullName>
    </submittedName>
</protein>
<evidence type="ECO:0000256" key="5">
    <source>
        <dbReference type="SAM" id="MobiDB-lite"/>
    </source>
</evidence>
<feature type="repeat" description="ANK" evidence="3">
    <location>
        <begin position="226"/>
        <end position="258"/>
    </location>
</feature>
<dbReference type="Gene3D" id="1.25.40.20">
    <property type="entry name" value="Ankyrin repeat-containing domain"/>
    <property type="match status" value="1"/>
</dbReference>
<evidence type="ECO:0000256" key="2">
    <source>
        <dbReference type="ARBA" id="ARBA00023043"/>
    </source>
</evidence>
<dbReference type="PROSITE" id="PS50088">
    <property type="entry name" value="ANK_REPEAT"/>
    <property type="match status" value="2"/>
</dbReference>
<proteinExistence type="predicted"/>
<keyword evidence="4" id="KW-0175">Coiled coil</keyword>
<keyword evidence="1" id="KW-0677">Repeat</keyword>
<dbReference type="EMBL" id="KB201802">
    <property type="protein sequence ID" value="ESO94491.1"/>
    <property type="molecule type" value="Genomic_DNA"/>
</dbReference>
<evidence type="ECO:0000313" key="7">
    <source>
        <dbReference type="Proteomes" id="UP000030746"/>
    </source>
</evidence>
<keyword evidence="7" id="KW-1185">Reference proteome</keyword>
<organism evidence="6 7">
    <name type="scientific">Lottia gigantea</name>
    <name type="common">Giant owl limpet</name>
    <dbReference type="NCBI Taxonomy" id="225164"/>
    <lineage>
        <taxon>Eukaryota</taxon>
        <taxon>Metazoa</taxon>
        <taxon>Spiralia</taxon>
        <taxon>Lophotrochozoa</taxon>
        <taxon>Mollusca</taxon>
        <taxon>Gastropoda</taxon>
        <taxon>Patellogastropoda</taxon>
        <taxon>Lottioidea</taxon>
        <taxon>Lottiidae</taxon>
        <taxon>Lottia</taxon>
    </lineage>
</organism>
<dbReference type="PANTHER" id="PTHR24171:SF9">
    <property type="entry name" value="ANKYRIN REPEAT DOMAIN-CONTAINING PROTEIN 39"/>
    <property type="match status" value="1"/>
</dbReference>
<dbReference type="SUPFAM" id="SSF48403">
    <property type="entry name" value="Ankyrin repeat"/>
    <property type="match status" value="1"/>
</dbReference>
<dbReference type="InterPro" id="IPR036770">
    <property type="entry name" value="Ankyrin_rpt-contain_sf"/>
</dbReference>
<dbReference type="Gene3D" id="3.40.50.300">
    <property type="entry name" value="P-loop containing nucleotide triphosphate hydrolases"/>
    <property type="match status" value="1"/>
</dbReference>
<keyword evidence="2 3" id="KW-0040">ANK repeat</keyword>
<dbReference type="OrthoDB" id="426293at2759"/>
<dbReference type="GeneID" id="20246571"/>
<feature type="coiled-coil region" evidence="4">
    <location>
        <begin position="292"/>
        <end position="337"/>
    </location>
</feature>
<dbReference type="PROSITE" id="PS50297">
    <property type="entry name" value="ANK_REP_REGION"/>
    <property type="match status" value="2"/>
</dbReference>
<dbReference type="CTD" id="20246571"/>
<sequence>MPPKKTVTPSRAKVPAKGKTPPAGKTGSKAATSKTTGNKTTNPQDKKKSTADSKPKEKVWTKEDEASCKIQKHVRVFLARKKLERKRIEKEKYEEKMQNLEKEAFVHMVKMQQEEVERQMKKDEEERKRKREEVKRKKRMLEAAYDGDNDSILDILQEVREIDDKNNISKDDVIGKAVRNKHILAMIECEDANENTPLSEAASGGHVPTIQLLLDYEADPNSKGQFQRTPLYRAAFAGHLEACQVLIQNGGDPRMYASDGQTAEQVASVPAIQEMLQSWDISKTESLLKRIESSKEKRLEEHKKQREAEQSKLEGVVEEALKDYQNKQKQLQTAHCELNKRIVEHDKAVLAGFDRPELLVQTIHDAELELETVKIHTEKARDKLAQARLRLREKQAGDDESDVSDNLPGVKVAIRELEEVLLRDVGNKIRDSGKWPLIIDTSGQASTFLRYRDTNVINALRQQDMEPNRIRLALLGAIRYGKPLVIDMMQVDMYEVCRDRFDEVHKGLMDSILDSSLLKDEKYLSLVKPDDGEEYSHTKHFFVENFKLFIVCANPYPSESLLNQMYPIRIILPS</sequence>
<dbReference type="InterPro" id="IPR027417">
    <property type="entry name" value="P-loop_NTPase"/>
</dbReference>
<evidence type="ECO:0000256" key="3">
    <source>
        <dbReference type="PROSITE-ProRule" id="PRU00023"/>
    </source>
</evidence>
<dbReference type="SMART" id="SM00248">
    <property type="entry name" value="ANK"/>
    <property type="match status" value="2"/>
</dbReference>
<dbReference type="STRING" id="225164.V4ALM5"/>
<dbReference type="PANTHER" id="PTHR24171">
    <property type="entry name" value="ANKYRIN REPEAT DOMAIN-CONTAINING PROTEIN 39-RELATED"/>
    <property type="match status" value="1"/>
</dbReference>
<dbReference type="PROSITE" id="PS50096">
    <property type="entry name" value="IQ"/>
    <property type="match status" value="1"/>
</dbReference>
<dbReference type="HOGENOM" id="CLU_034031_0_0_1"/>